<dbReference type="HOGENOM" id="CLU_027539_0_1_3"/>
<reference evidence="9" key="1">
    <citation type="submission" date="2009-01" db="EMBL/GenBank/DDBJ databases">
        <title>Complete sequence of chromosome Cyanothece sp. PCC 7425.</title>
        <authorList>
            <consortium name="US DOE Joint Genome Institute"/>
            <person name="Lucas S."/>
            <person name="Copeland A."/>
            <person name="Lapidus A."/>
            <person name="Glavina del Rio T."/>
            <person name="Dalin E."/>
            <person name="Tice H."/>
            <person name="Bruce D."/>
            <person name="Goodwin L."/>
            <person name="Pitluck S."/>
            <person name="Sims D."/>
            <person name="Meineke L."/>
            <person name="Brettin T."/>
            <person name="Detter J.C."/>
            <person name="Han C."/>
            <person name="Larimer F."/>
            <person name="Land M."/>
            <person name="Hauser L."/>
            <person name="Kyrpides N."/>
            <person name="Ovchinnikova G."/>
            <person name="Liberton M."/>
            <person name="Stoeckel J."/>
            <person name="Banerjee A."/>
            <person name="Singh A."/>
            <person name="Page L."/>
            <person name="Sato H."/>
            <person name="Zhao L."/>
            <person name="Sherman L."/>
            <person name="Pakrasi H."/>
            <person name="Richardson P."/>
        </authorList>
    </citation>
    <scope>NUCLEOTIDE SEQUENCE</scope>
    <source>
        <strain evidence="9">PCC 7425</strain>
    </source>
</reference>
<feature type="binding site" evidence="6">
    <location>
        <position position="34"/>
    </location>
    <ligand>
        <name>Mg(2+)</name>
        <dbReference type="ChEBI" id="CHEBI:18420"/>
        <label>1</label>
    </ligand>
</feature>
<gene>
    <name evidence="9" type="ordered locus">Cyan7425_4594</name>
</gene>
<dbReference type="SUPFAM" id="SSF56219">
    <property type="entry name" value="DNase I-like"/>
    <property type="match status" value="1"/>
</dbReference>
<feature type="active site" evidence="5">
    <location>
        <position position="116"/>
    </location>
</feature>
<dbReference type="GO" id="GO:0006281">
    <property type="term" value="P:DNA repair"/>
    <property type="evidence" value="ECO:0007669"/>
    <property type="project" value="InterPro"/>
</dbReference>
<protein>
    <submittedName>
        <fullName evidence="9">Exodeoxyribonuclease III Xth</fullName>
    </submittedName>
</protein>
<keyword evidence="3" id="KW-0378">Hydrolase</keyword>
<feature type="active site" description="Proton donor/acceptor" evidence="5">
    <location>
        <position position="158"/>
    </location>
</feature>
<proteinExistence type="inferred from homology"/>
<dbReference type="Gene3D" id="3.60.10.10">
    <property type="entry name" value="Endonuclease/exonuclease/phosphatase"/>
    <property type="match status" value="1"/>
</dbReference>
<dbReference type="InterPro" id="IPR004808">
    <property type="entry name" value="AP_endonuc_1"/>
</dbReference>
<dbReference type="Pfam" id="PF03372">
    <property type="entry name" value="Exo_endo_phos"/>
    <property type="match status" value="1"/>
</dbReference>
<feature type="binding site" evidence="6">
    <location>
        <position position="158"/>
    </location>
    <ligand>
        <name>Mg(2+)</name>
        <dbReference type="ChEBI" id="CHEBI:18420"/>
        <label>1</label>
    </ligand>
</feature>
<dbReference type="GO" id="GO:0008311">
    <property type="term" value="F:double-stranded DNA 3'-5' DNA exonuclease activity"/>
    <property type="evidence" value="ECO:0007669"/>
    <property type="project" value="InterPro"/>
</dbReference>
<dbReference type="NCBIfam" id="TIGR00195">
    <property type="entry name" value="exoDNase_III"/>
    <property type="match status" value="1"/>
</dbReference>
<evidence type="ECO:0000256" key="4">
    <source>
        <dbReference type="ARBA" id="ARBA00022842"/>
    </source>
</evidence>
<dbReference type="AlphaFoldDB" id="B8HKQ8"/>
<dbReference type="GO" id="GO:0046872">
    <property type="term" value="F:metal ion binding"/>
    <property type="evidence" value="ECO:0007669"/>
    <property type="project" value="UniProtKB-KW"/>
</dbReference>
<feature type="site" description="Transition state stabilizer" evidence="7">
    <location>
        <position position="160"/>
    </location>
</feature>
<evidence type="ECO:0000256" key="3">
    <source>
        <dbReference type="ARBA" id="ARBA00022801"/>
    </source>
</evidence>
<dbReference type="NCBIfam" id="TIGR00633">
    <property type="entry name" value="xth"/>
    <property type="match status" value="1"/>
</dbReference>
<evidence type="ECO:0000259" key="8">
    <source>
        <dbReference type="Pfam" id="PF03372"/>
    </source>
</evidence>
<evidence type="ECO:0000313" key="9">
    <source>
        <dbReference type="EMBL" id="ACL46902.1"/>
    </source>
</evidence>
<dbReference type="eggNOG" id="COG0708">
    <property type="taxonomic scope" value="Bacteria"/>
</dbReference>
<feature type="binding site" evidence="6">
    <location>
        <position position="7"/>
    </location>
    <ligand>
        <name>Mg(2+)</name>
        <dbReference type="ChEBI" id="CHEBI:18420"/>
        <label>1</label>
    </ligand>
</feature>
<dbReference type="PANTHER" id="PTHR43250:SF2">
    <property type="entry name" value="EXODEOXYRIBONUCLEASE III"/>
    <property type="match status" value="1"/>
</dbReference>
<accession>B8HKQ8</accession>
<keyword evidence="2 6" id="KW-0479">Metal-binding</keyword>
<feature type="active site" description="Proton acceptor" evidence="5">
    <location>
        <position position="259"/>
    </location>
</feature>
<comment type="cofactor">
    <cofactor evidence="6">
        <name>Mg(2+)</name>
        <dbReference type="ChEBI" id="CHEBI:18420"/>
    </cofactor>
    <cofactor evidence="6">
        <name>Mn(2+)</name>
        <dbReference type="ChEBI" id="CHEBI:29035"/>
    </cofactor>
    <text evidence="6">Probably binds two magnesium or manganese ions per subunit.</text>
</comment>
<feature type="binding site" evidence="6">
    <location>
        <position position="258"/>
    </location>
    <ligand>
        <name>Mg(2+)</name>
        <dbReference type="ChEBI" id="CHEBI:18420"/>
        <label>1</label>
    </ligand>
</feature>
<feature type="domain" description="Endonuclease/exonuclease/phosphatase" evidence="8">
    <location>
        <begin position="4"/>
        <end position="259"/>
    </location>
</feature>
<keyword evidence="6" id="KW-0464">Manganese</keyword>
<dbReference type="PANTHER" id="PTHR43250">
    <property type="entry name" value="EXODEOXYRIBONUCLEASE III"/>
    <property type="match status" value="1"/>
</dbReference>
<dbReference type="OrthoDB" id="9803914at2"/>
<feature type="site" description="Important for catalytic activity" evidence="7">
    <location>
        <position position="229"/>
    </location>
</feature>
<evidence type="ECO:0000256" key="2">
    <source>
        <dbReference type="ARBA" id="ARBA00022723"/>
    </source>
</evidence>
<keyword evidence="4 6" id="KW-0460">Magnesium</keyword>
<feature type="binding site" evidence="6">
    <location>
        <position position="259"/>
    </location>
    <ligand>
        <name>Mg(2+)</name>
        <dbReference type="ChEBI" id="CHEBI:18420"/>
        <label>1</label>
    </ligand>
</feature>
<evidence type="ECO:0000256" key="7">
    <source>
        <dbReference type="PIRSR" id="PIRSR604808-3"/>
    </source>
</evidence>
<dbReference type="CDD" id="cd09086">
    <property type="entry name" value="ExoIII-like_AP-endo"/>
    <property type="match status" value="1"/>
</dbReference>
<dbReference type="InterPro" id="IPR037493">
    <property type="entry name" value="ExoIII-like"/>
</dbReference>
<dbReference type="InterPro" id="IPR036691">
    <property type="entry name" value="Endo/exonu/phosph_ase_sf"/>
</dbReference>
<dbReference type="InterPro" id="IPR005135">
    <property type="entry name" value="Endo/exonuclease/phosphatase"/>
</dbReference>
<name>B8HKQ8_CYAP4</name>
<dbReference type="EMBL" id="CP001344">
    <property type="protein sequence ID" value="ACL46902.1"/>
    <property type="molecule type" value="Genomic_DNA"/>
</dbReference>
<evidence type="ECO:0000256" key="5">
    <source>
        <dbReference type="PIRSR" id="PIRSR604808-1"/>
    </source>
</evidence>
<sequence length="268" mass="30445">MKIATWNVNSIRTRLVQVVEWLQANPIDVLCLQETKVIDSDFPRSPFLDLGYQVHCYGQKSYNGVAILSRSEPDQVRSGFATVLADSPQVEAALEFDQQKRVISAVWGNLRVVNLYVPNGSAIGSEKYVYKLAWLDLLRDYLKTLQAQAPQDMVICGDFNIALEDRDIHDPQGRETQVMATDTERQALQAILDLGFADGFRKFTAEGGHFSWWDYRAGSFRRDRGWRIDHLYLNQSLYAKAVACTIDKTPRHNPQPSDHTPVILELAD</sequence>
<evidence type="ECO:0000256" key="6">
    <source>
        <dbReference type="PIRSR" id="PIRSR604808-2"/>
    </source>
</evidence>
<dbReference type="PROSITE" id="PS51435">
    <property type="entry name" value="AP_NUCLEASE_F1_4"/>
    <property type="match status" value="1"/>
</dbReference>
<feature type="binding site" evidence="6">
    <location>
        <position position="160"/>
    </location>
    <ligand>
        <name>Mg(2+)</name>
        <dbReference type="ChEBI" id="CHEBI:18420"/>
        <label>1</label>
    </ligand>
</feature>
<evidence type="ECO:0000256" key="1">
    <source>
        <dbReference type="ARBA" id="ARBA00007092"/>
    </source>
</evidence>
<comment type="similarity">
    <text evidence="1">Belongs to the DNA repair enzymes AP/ExoA family.</text>
</comment>
<dbReference type="KEGG" id="cyn:Cyan7425_4594"/>
<organism evidence="9">
    <name type="scientific">Cyanothece sp. (strain PCC 7425 / ATCC 29141)</name>
    <dbReference type="NCBI Taxonomy" id="395961"/>
    <lineage>
        <taxon>Bacteria</taxon>
        <taxon>Bacillati</taxon>
        <taxon>Cyanobacteriota</taxon>
        <taxon>Cyanophyceae</taxon>
        <taxon>Gomontiellales</taxon>
        <taxon>Cyanothecaceae</taxon>
        <taxon>Cyanothece</taxon>
    </lineage>
</organism>
<feature type="site" description="Interaction with DNA substrate" evidence="7">
    <location>
        <position position="259"/>
    </location>
</feature>
<dbReference type="STRING" id="395961.Cyan7425_4594"/>